<feature type="compositionally biased region" description="Polar residues" evidence="1">
    <location>
        <begin position="221"/>
        <end position="234"/>
    </location>
</feature>
<evidence type="ECO:0000256" key="1">
    <source>
        <dbReference type="SAM" id="MobiDB-lite"/>
    </source>
</evidence>
<feature type="compositionally biased region" description="Basic and acidic residues" evidence="1">
    <location>
        <begin position="164"/>
        <end position="176"/>
    </location>
</feature>
<gene>
    <name evidence="2" type="ORF">GCM10007875_16190</name>
</gene>
<reference evidence="3" key="1">
    <citation type="journal article" date="2019" name="Int. J. Syst. Evol. Microbiol.">
        <title>The Global Catalogue of Microorganisms (GCM) 10K type strain sequencing project: providing services to taxonomists for standard genome sequencing and annotation.</title>
        <authorList>
            <consortium name="The Broad Institute Genomics Platform"/>
            <consortium name="The Broad Institute Genome Sequencing Center for Infectious Disease"/>
            <person name="Wu L."/>
            <person name="Ma J."/>
        </authorList>
    </citation>
    <scope>NUCLEOTIDE SEQUENCE [LARGE SCALE GENOMIC DNA]</scope>
    <source>
        <strain evidence="3">NBRC 105857</strain>
    </source>
</reference>
<accession>A0ABQ5YPN2</accession>
<evidence type="ECO:0000313" key="2">
    <source>
        <dbReference type="EMBL" id="GLR26529.1"/>
    </source>
</evidence>
<feature type="region of interest" description="Disordered" evidence="1">
    <location>
        <begin position="100"/>
        <end position="176"/>
    </location>
</feature>
<keyword evidence="3" id="KW-1185">Reference proteome</keyword>
<protein>
    <recommendedName>
        <fullName evidence="4">DnaT DNA-binding domain-containing protein</fullName>
    </recommendedName>
</protein>
<evidence type="ECO:0008006" key="4">
    <source>
        <dbReference type="Google" id="ProtNLM"/>
    </source>
</evidence>
<feature type="compositionally biased region" description="Polar residues" evidence="1">
    <location>
        <begin position="257"/>
        <end position="267"/>
    </location>
</feature>
<feature type="compositionally biased region" description="Basic and acidic residues" evidence="1">
    <location>
        <begin position="129"/>
        <end position="155"/>
    </location>
</feature>
<feature type="region of interest" description="Disordered" evidence="1">
    <location>
        <begin position="221"/>
        <end position="285"/>
    </location>
</feature>
<name>A0ABQ5YPN2_9BURK</name>
<dbReference type="Proteomes" id="UP001156664">
    <property type="component" value="Unassembled WGS sequence"/>
</dbReference>
<dbReference type="EMBL" id="BSOJ01000015">
    <property type="protein sequence ID" value="GLR26529.1"/>
    <property type="molecule type" value="Genomic_DNA"/>
</dbReference>
<organism evidence="2 3">
    <name type="scientific">Limnobacter litoralis</name>
    <dbReference type="NCBI Taxonomy" id="481366"/>
    <lineage>
        <taxon>Bacteria</taxon>
        <taxon>Pseudomonadati</taxon>
        <taxon>Pseudomonadota</taxon>
        <taxon>Betaproteobacteria</taxon>
        <taxon>Burkholderiales</taxon>
        <taxon>Burkholderiaceae</taxon>
        <taxon>Limnobacter</taxon>
    </lineage>
</organism>
<feature type="compositionally biased region" description="Polar residues" evidence="1">
    <location>
        <begin position="114"/>
        <end position="128"/>
    </location>
</feature>
<proteinExistence type="predicted"/>
<evidence type="ECO:0000313" key="3">
    <source>
        <dbReference type="Proteomes" id="UP001156664"/>
    </source>
</evidence>
<comment type="caution">
    <text evidence="2">The sequence shown here is derived from an EMBL/GenBank/DDBJ whole genome shotgun (WGS) entry which is preliminary data.</text>
</comment>
<sequence>MARIRTIKPEFPQSESMGRVSRDARLLFIMLWTICDDSGRARGNSRMLASLLFPYDEDAPSKIEDWLHELEEENCLVRYVVEGSTYLQICKWLNHQKIDKPSQSKIPPFDESSRIFSNPRESSPLDQGSRTKDLRIKEGNDDSGDLSKRCARENKPSSLSSPPEDEKSSDPVERDPIAQRSVEISVLLRNHGAAVQPGNPHLLEWAREGLSDAKLLAALEQAQSQRQEQSNPQPVNAGYLNSILQSKARAGPRGRNPPQSLYEQNMENARRAKAMIFGDQSDEAN</sequence>